<dbReference type="PROSITE" id="PS00903">
    <property type="entry name" value="CYT_DCMP_DEAMINASES_1"/>
    <property type="match status" value="1"/>
</dbReference>
<dbReference type="PANTHER" id="PTHR38011">
    <property type="entry name" value="DIHYDROFOLATE REDUCTASE FAMILY PROTEIN (AFU_ORTHOLOGUE AFUA_8G06820)"/>
    <property type="match status" value="1"/>
</dbReference>
<dbReference type="InterPro" id="IPR024072">
    <property type="entry name" value="DHFR-like_dom_sf"/>
</dbReference>
<evidence type="ECO:0000256" key="7">
    <source>
        <dbReference type="ARBA" id="ARBA00023002"/>
    </source>
</evidence>
<keyword evidence="7" id="KW-0560">Oxidoreductase</keyword>
<proteinExistence type="predicted"/>
<keyword evidence="5" id="KW-0862">Zinc</keyword>
<dbReference type="InterPro" id="IPR002734">
    <property type="entry name" value="RibDG_C"/>
</dbReference>
<sequence length="334" mass="36709">MSHQSDVYWISVAFEQSLIPYSVKRNPRVGAVIVDKSGLIVAKGFHEGYGSAHAEQVALDVAKSKAKGATLYASLAPCNHVGKTPSCCVEIINKGIKRVVYSQNDPNPISDGNIEFLKANGIEVSNIKSPKQFENVNNRWFKSFEFARPFVTAKIAMTIDGKIGLTKDRTTKLSGKESQLEVHQIRNGCDAIVTGTGTVLVDNPKLNVRYPSKVKATHQPVRCVVGDRQIKAEALINDNSAQTIFLRRMNPRLVLEQLTKLEVRTALVEAGPSLVTQFLKHDLVDELIIYMAPTAIGQGQAIIEEVLHPISVREIKISSVGLAGKDLRFKVSLR</sequence>
<dbReference type="PROSITE" id="PS51747">
    <property type="entry name" value="CYT_DCMP_DEAMINASES_2"/>
    <property type="match status" value="1"/>
</dbReference>
<dbReference type="GO" id="GO:0009231">
    <property type="term" value="P:riboflavin biosynthetic process"/>
    <property type="evidence" value="ECO:0007669"/>
    <property type="project" value="UniProtKB-UniPathway"/>
</dbReference>
<dbReference type="SUPFAM" id="SSF53927">
    <property type="entry name" value="Cytidine deaminase-like"/>
    <property type="match status" value="1"/>
</dbReference>
<dbReference type="GO" id="GO:0008270">
    <property type="term" value="F:zinc ion binding"/>
    <property type="evidence" value="ECO:0007669"/>
    <property type="project" value="InterPro"/>
</dbReference>
<dbReference type="InterPro" id="IPR004794">
    <property type="entry name" value="Eubact_RibD"/>
</dbReference>
<keyword evidence="8" id="KW-0511">Multifunctional enzyme</keyword>
<protein>
    <submittedName>
        <fullName evidence="10">Unannotated protein</fullName>
    </submittedName>
</protein>
<evidence type="ECO:0000256" key="4">
    <source>
        <dbReference type="ARBA" id="ARBA00022723"/>
    </source>
</evidence>
<comment type="pathway">
    <text evidence="2">Cofactor biosynthesis; riboflavin biosynthesis; 5-amino-6-(D-ribitylamino)uracil from GTP: step 3/4.</text>
</comment>
<evidence type="ECO:0000256" key="5">
    <source>
        <dbReference type="ARBA" id="ARBA00022833"/>
    </source>
</evidence>
<dbReference type="NCBIfam" id="TIGR00326">
    <property type="entry name" value="eubact_ribD"/>
    <property type="match status" value="1"/>
</dbReference>
<feature type="domain" description="CMP/dCMP-type deaminase" evidence="9">
    <location>
        <begin position="1"/>
        <end position="125"/>
    </location>
</feature>
<reference evidence="10" key="1">
    <citation type="submission" date="2020-05" db="EMBL/GenBank/DDBJ databases">
        <authorList>
            <person name="Chiriac C."/>
            <person name="Salcher M."/>
            <person name="Ghai R."/>
            <person name="Kavagutti S V."/>
        </authorList>
    </citation>
    <scope>NUCLEOTIDE SEQUENCE</scope>
</reference>
<keyword evidence="3" id="KW-0686">Riboflavin biosynthesis</keyword>
<organism evidence="10">
    <name type="scientific">freshwater metagenome</name>
    <dbReference type="NCBI Taxonomy" id="449393"/>
    <lineage>
        <taxon>unclassified sequences</taxon>
        <taxon>metagenomes</taxon>
        <taxon>ecological metagenomes</taxon>
    </lineage>
</organism>
<accession>A0A6J6ECX5</accession>
<dbReference type="CDD" id="cd01284">
    <property type="entry name" value="Riboflavin_deaminase-reductase"/>
    <property type="match status" value="1"/>
</dbReference>
<dbReference type="InterPro" id="IPR016192">
    <property type="entry name" value="APOBEC/CMP_deaminase_Zn-bd"/>
</dbReference>
<dbReference type="InterPro" id="IPR050765">
    <property type="entry name" value="Riboflavin_Biosynth_HTPR"/>
</dbReference>
<evidence type="ECO:0000259" key="9">
    <source>
        <dbReference type="PROSITE" id="PS51747"/>
    </source>
</evidence>
<keyword evidence="6" id="KW-0521">NADP</keyword>
<dbReference type="UniPathway" id="UPA00275">
    <property type="reaction ID" value="UER00401"/>
</dbReference>
<evidence type="ECO:0000256" key="2">
    <source>
        <dbReference type="ARBA" id="ARBA00004910"/>
    </source>
</evidence>
<dbReference type="EMBL" id="CAEZTU010000012">
    <property type="protein sequence ID" value="CAB4574291.1"/>
    <property type="molecule type" value="Genomic_DNA"/>
</dbReference>
<dbReference type="InterPro" id="IPR016193">
    <property type="entry name" value="Cytidine_deaminase-like"/>
</dbReference>
<evidence type="ECO:0000256" key="8">
    <source>
        <dbReference type="ARBA" id="ARBA00023268"/>
    </source>
</evidence>
<evidence type="ECO:0000256" key="6">
    <source>
        <dbReference type="ARBA" id="ARBA00022857"/>
    </source>
</evidence>
<dbReference type="Gene3D" id="3.40.140.10">
    <property type="entry name" value="Cytidine Deaminase, domain 2"/>
    <property type="match status" value="1"/>
</dbReference>
<gene>
    <name evidence="10" type="ORF">UFOPK1740_00461</name>
</gene>
<evidence type="ECO:0000256" key="1">
    <source>
        <dbReference type="ARBA" id="ARBA00004882"/>
    </source>
</evidence>
<name>A0A6J6ECX5_9ZZZZ</name>
<dbReference type="PIRSF" id="PIRSF006769">
    <property type="entry name" value="RibD"/>
    <property type="match status" value="1"/>
</dbReference>
<dbReference type="GO" id="GO:0008835">
    <property type="term" value="F:diaminohydroxyphosphoribosylaminopyrimidine deaminase activity"/>
    <property type="evidence" value="ECO:0007669"/>
    <property type="project" value="InterPro"/>
</dbReference>
<dbReference type="Pfam" id="PF00383">
    <property type="entry name" value="dCMP_cyt_deam_1"/>
    <property type="match status" value="1"/>
</dbReference>
<keyword evidence="4" id="KW-0479">Metal-binding</keyword>
<dbReference type="AlphaFoldDB" id="A0A6J6ECX5"/>
<evidence type="ECO:0000313" key="10">
    <source>
        <dbReference type="EMBL" id="CAB4574291.1"/>
    </source>
</evidence>
<dbReference type="PANTHER" id="PTHR38011:SF7">
    <property type="entry name" value="2,5-DIAMINO-6-RIBOSYLAMINO-4(3H)-PYRIMIDINONE 5'-PHOSPHATE REDUCTASE"/>
    <property type="match status" value="1"/>
</dbReference>
<dbReference type="InterPro" id="IPR002125">
    <property type="entry name" value="CMP_dCMP_dom"/>
</dbReference>
<comment type="pathway">
    <text evidence="1">Cofactor biosynthesis; riboflavin biosynthesis; 5-amino-6-(D-ribitylamino)uracil from GTP: step 2/4.</text>
</comment>
<dbReference type="Gene3D" id="3.40.430.10">
    <property type="entry name" value="Dihydrofolate Reductase, subunit A"/>
    <property type="match status" value="2"/>
</dbReference>
<dbReference type="GO" id="GO:0008703">
    <property type="term" value="F:5-amino-6-(5-phosphoribosylamino)uracil reductase activity"/>
    <property type="evidence" value="ECO:0007669"/>
    <property type="project" value="InterPro"/>
</dbReference>
<dbReference type="Pfam" id="PF01872">
    <property type="entry name" value="RibD_C"/>
    <property type="match status" value="1"/>
</dbReference>
<evidence type="ECO:0000256" key="3">
    <source>
        <dbReference type="ARBA" id="ARBA00022619"/>
    </source>
</evidence>
<dbReference type="SUPFAM" id="SSF53597">
    <property type="entry name" value="Dihydrofolate reductase-like"/>
    <property type="match status" value="1"/>
</dbReference>